<dbReference type="EMBL" id="BMAU01021174">
    <property type="protein sequence ID" value="GFX93432.1"/>
    <property type="molecule type" value="Genomic_DNA"/>
</dbReference>
<dbReference type="AlphaFoldDB" id="A0A8X6RQP1"/>
<organism evidence="1 2">
    <name type="scientific">Trichonephila clavipes</name>
    <name type="common">Golden silk orbweaver</name>
    <name type="synonym">Nephila clavipes</name>
    <dbReference type="NCBI Taxonomy" id="2585209"/>
    <lineage>
        <taxon>Eukaryota</taxon>
        <taxon>Metazoa</taxon>
        <taxon>Ecdysozoa</taxon>
        <taxon>Arthropoda</taxon>
        <taxon>Chelicerata</taxon>
        <taxon>Arachnida</taxon>
        <taxon>Araneae</taxon>
        <taxon>Araneomorphae</taxon>
        <taxon>Entelegynae</taxon>
        <taxon>Araneoidea</taxon>
        <taxon>Nephilidae</taxon>
        <taxon>Trichonephila</taxon>
    </lineage>
</organism>
<gene>
    <name evidence="1" type="primary">AVEN_44882_1</name>
    <name evidence="1" type="ORF">TNCV_1093721</name>
</gene>
<accession>A0A8X6RQP1</accession>
<dbReference type="Proteomes" id="UP000887159">
    <property type="component" value="Unassembled WGS sequence"/>
</dbReference>
<keyword evidence="2" id="KW-1185">Reference proteome</keyword>
<protein>
    <submittedName>
        <fullName evidence="1">Uncharacterized protein</fullName>
    </submittedName>
</protein>
<reference evidence="1" key="1">
    <citation type="submission" date="2020-08" db="EMBL/GenBank/DDBJ databases">
        <title>Multicomponent nature underlies the extraordinary mechanical properties of spider dragline silk.</title>
        <authorList>
            <person name="Kono N."/>
            <person name="Nakamura H."/>
            <person name="Mori M."/>
            <person name="Yoshida Y."/>
            <person name="Ohtoshi R."/>
            <person name="Malay A.D."/>
            <person name="Moran D.A.P."/>
            <person name="Tomita M."/>
            <person name="Numata K."/>
            <person name="Arakawa K."/>
        </authorList>
    </citation>
    <scope>NUCLEOTIDE SEQUENCE</scope>
</reference>
<name>A0A8X6RQP1_TRICX</name>
<sequence>MPFEVPVDRWERVGGLQFIGPAYPPHALLDSSLVSMQHTGDILRFKAFVYNVYTVRMGVVIHKKKFSTHGIPKQTYMLIQNDIPIDVATLNMTVSSVTKNNSSANEPSCTTVQWCSLGENGYLALSILKSGENQTTN</sequence>
<evidence type="ECO:0000313" key="1">
    <source>
        <dbReference type="EMBL" id="GFX93432.1"/>
    </source>
</evidence>
<proteinExistence type="predicted"/>
<evidence type="ECO:0000313" key="2">
    <source>
        <dbReference type="Proteomes" id="UP000887159"/>
    </source>
</evidence>
<comment type="caution">
    <text evidence="1">The sequence shown here is derived from an EMBL/GenBank/DDBJ whole genome shotgun (WGS) entry which is preliminary data.</text>
</comment>